<keyword evidence="3" id="KW-0680">Restriction system</keyword>
<dbReference type="Gene3D" id="3.40.50.150">
    <property type="entry name" value="Vaccinia Virus protein VP39"/>
    <property type="match status" value="1"/>
</dbReference>
<dbReference type="Pfam" id="PF01555">
    <property type="entry name" value="N6_N4_Mtase"/>
    <property type="match status" value="1"/>
</dbReference>
<dbReference type="EMBL" id="AEEH01000019">
    <property type="protein sequence ID" value="EFM25907.1"/>
    <property type="molecule type" value="Genomic_DNA"/>
</dbReference>
<dbReference type="GO" id="GO:0032259">
    <property type="term" value="P:methylation"/>
    <property type="evidence" value="ECO:0007669"/>
    <property type="project" value="UniProtKB-KW"/>
</dbReference>
<proteinExistence type="inferred from homology"/>
<evidence type="ECO:0000256" key="3">
    <source>
        <dbReference type="ARBA" id="ARBA00022747"/>
    </source>
</evidence>
<comment type="caution">
    <text evidence="6">The sequence shown here is derived from an EMBL/GenBank/DDBJ whole genome shotgun (WGS) entry which is preliminary data.</text>
</comment>
<keyword evidence="1 6" id="KW-0489">Methyltransferase</keyword>
<dbReference type="GO" id="GO:0009307">
    <property type="term" value="P:DNA restriction-modification system"/>
    <property type="evidence" value="ECO:0007669"/>
    <property type="project" value="UniProtKB-KW"/>
</dbReference>
<evidence type="ECO:0000313" key="6">
    <source>
        <dbReference type="EMBL" id="EFM25907.1"/>
    </source>
</evidence>
<evidence type="ECO:0000259" key="5">
    <source>
        <dbReference type="Pfam" id="PF01555"/>
    </source>
</evidence>
<accession>E0NJW2</accession>
<dbReference type="eggNOG" id="COG0863">
    <property type="taxonomic scope" value="Bacteria"/>
</dbReference>
<dbReference type="SUPFAM" id="SSF53335">
    <property type="entry name" value="S-adenosyl-L-methionine-dependent methyltransferases"/>
    <property type="match status" value="1"/>
</dbReference>
<feature type="domain" description="DNA methylase N-4/N-6" evidence="5">
    <location>
        <begin position="63"/>
        <end position="335"/>
    </location>
</feature>
<comment type="similarity">
    <text evidence="4">Belongs to the N(4)/N(6)-methyltransferase family.</text>
</comment>
<gene>
    <name evidence="6" type="ORF">HMPREF9225_0451</name>
</gene>
<dbReference type="AlphaFoldDB" id="E0NJW2"/>
<reference evidence="6 7" key="1">
    <citation type="submission" date="2010-07" db="EMBL/GenBank/DDBJ databases">
        <authorList>
            <person name="Muzny D."/>
            <person name="Qin X."/>
            <person name="Deng J."/>
            <person name="Jiang H."/>
            <person name="Liu Y."/>
            <person name="Qu J."/>
            <person name="Song X.-Z."/>
            <person name="Zhang L."/>
            <person name="Thornton R."/>
            <person name="Coyle M."/>
            <person name="Francisco L."/>
            <person name="Jackson L."/>
            <person name="Javaid M."/>
            <person name="Korchina V."/>
            <person name="Kovar C."/>
            <person name="Mata R."/>
            <person name="Mathew T."/>
            <person name="Ngo R."/>
            <person name="Nguyen L."/>
            <person name="Nguyen N."/>
            <person name="Okwuonu G."/>
            <person name="Ongeri F."/>
            <person name="Pham C."/>
            <person name="Simmons D."/>
            <person name="Wilczek-Boney K."/>
            <person name="Hale W."/>
            <person name="Jakkamsetti A."/>
            <person name="Pham P."/>
            <person name="Ruth R."/>
            <person name="San Lucas F."/>
            <person name="Warren J."/>
            <person name="Zhang J."/>
            <person name="Zhao Z."/>
            <person name="Zhou C."/>
            <person name="Zhu D."/>
            <person name="Lee S."/>
            <person name="Bess C."/>
            <person name="Blankenburg K."/>
            <person name="Forbes L."/>
            <person name="Fu Q."/>
            <person name="Gubbala S."/>
            <person name="Hirani K."/>
            <person name="Jayaseelan J.C."/>
            <person name="Lara F."/>
            <person name="Munidasa M."/>
            <person name="Palculict T."/>
            <person name="Patil S."/>
            <person name="Pu L.-L."/>
            <person name="Saada N."/>
            <person name="Tang L."/>
            <person name="Weissenberger G."/>
            <person name="Zhu Y."/>
            <person name="Hemphill L."/>
            <person name="Shang Y."/>
            <person name="Youmans B."/>
            <person name="Ayvaz T."/>
            <person name="Ross M."/>
            <person name="Santibanez J."/>
            <person name="Aqrawi P."/>
            <person name="Gross S."/>
            <person name="Joshi V."/>
            <person name="Fowler G."/>
            <person name="Nazareth L."/>
            <person name="Reid J."/>
            <person name="Worley K."/>
            <person name="Petrosino J."/>
            <person name="Highlander S."/>
            <person name="Gibbs R."/>
        </authorList>
    </citation>
    <scope>NUCLEOTIDE SEQUENCE [LARGE SCALE GENOMIC DNA]</scope>
    <source>
        <strain evidence="6 7">ATCC BAA-1640</strain>
    </source>
</reference>
<keyword evidence="2 6" id="KW-0808">Transferase</keyword>
<dbReference type="PRINTS" id="PR00508">
    <property type="entry name" value="S21N4MTFRASE"/>
</dbReference>
<organism evidence="6 7">
    <name type="scientific">Peptoniphilus duerdenii ATCC BAA-1640</name>
    <dbReference type="NCBI Taxonomy" id="862517"/>
    <lineage>
        <taxon>Bacteria</taxon>
        <taxon>Bacillati</taxon>
        <taxon>Bacillota</taxon>
        <taxon>Tissierellia</taxon>
        <taxon>Tissierellales</taxon>
        <taxon>Peptoniphilaceae</taxon>
        <taxon>Peptoniphilus</taxon>
    </lineage>
</organism>
<evidence type="ECO:0000256" key="1">
    <source>
        <dbReference type="ARBA" id="ARBA00022603"/>
    </source>
</evidence>
<protein>
    <recommendedName>
        <fullName evidence="4">Methyltransferase</fullName>
        <ecNumber evidence="4">2.1.1.-</ecNumber>
    </recommendedName>
</protein>
<dbReference type="InterPro" id="IPR002941">
    <property type="entry name" value="DNA_methylase_N4/N6"/>
</dbReference>
<dbReference type="HOGENOM" id="CLU_792144_0_0_9"/>
<dbReference type="OrthoDB" id="9800801at2"/>
<dbReference type="RefSeq" id="WP_008901276.1">
    <property type="nucleotide sequence ID" value="NZ_GL397071.1"/>
</dbReference>
<dbReference type="GO" id="GO:0003677">
    <property type="term" value="F:DNA binding"/>
    <property type="evidence" value="ECO:0007669"/>
    <property type="project" value="InterPro"/>
</dbReference>
<dbReference type="InterPro" id="IPR001091">
    <property type="entry name" value="RM_Methyltransferase"/>
</dbReference>
<evidence type="ECO:0000256" key="2">
    <source>
        <dbReference type="ARBA" id="ARBA00022679"/>
    </source>
</evidence>
<dbReference type="Proteomes" id="UP000003280">
    <property type="component" value="Unassembled WGS sequence"/>
</dbReference>
<sequence length="340" mass="39292">MKIECPSTVGRKKQLNIKIDENVTEKRKNGANLFLGNSLDFYDMWEPPTVIISDGAYGLLGFDGDTSDHLQLPEWYEPHIKAWSKRATNQTTLWFFNSEIGWASVHPVLEKYGWRYINANIWNKGKGHIAGNINTKKIRRFPVVTEMCVQYVFETKINNQSIQQWLLSEWERTGLPLKEANKACGVKDAATRKYFNQGHLWYFPPVERFEKLVEYANKYGNPDNKPYYSTNGEKPISKFEWEKMRAKFNCPHGYTNVWDRPPLNGTERIKIPSGSKSAHLNQKPLDIMQLLIEASSEFKDVIWEPFGGLFSASLAATNLNRIAYGAEIDPMYYKVGIERF</sequence>
<keyword evidence="7" id="KW-1185">Reference proteome</keyword>
<dbReference type="GO" id="GO:0008170">
    <property type="term" value="F:N-methyltransferase activity"/>
    <property type="evidence" value="ECO:0007669"/>
    <property type="project" value="InterPro"/>
</dbReference>
<evidence type="ECO:0000256" key="4">
    <source>
        <dbReference type="RuleBase" id="RU362026"/>
    </source>
</evidence>
<dbReference type="STRING" id="862517.HMPREF9225_0451"/>
<dbReference type="InterPro" id="IPR029063">
    <property type="entry name" value="SAM-dependent_MTases_sf"/>
</dbReference>
<name>E0NJW2_9FIRM</name>
<dbReference type="EC" id="2.1.1.-" evidence="4"/>
<evidence type="ECO:0000313" key="7">
    <source>
        <dbReference type="Proteomes" id="UP000003280"/>
    </source>
</evidence>